<dbReference type="EMBL" id="LXWW01000012">
    <property type="protein sequence ID" value="OAO17976.1"/>
    <property type="molecule type" value="Genomic_DNA"/>
</dbReference>
<evidence type="ECO:0000313" key="7">
    <source>
        <dbReference type="Proteomes" id="UP000078348"/>
    </source>
</evidence>
<dbReference type="STRING" id="478820.I3WER2"/>
<reference evidence="6 7" key="2">
    <citation type="submission" date="2016-05" db="EMBL/GenBank/DDBJ databases">
        <title>Nuclear genome of Blastocystis sp. subtype 1 NandII.</title>
        <authorList>
            <person name="Gentekaki E."/>
            <person name="Curtis B."/>
            <person name="Stairs C."/>
            <person name="Eme L."/>
            <person name="Herman E."/>
            <person name="Klimes V."/>
            <person name="Arias M.C."/>
            <person name="Elias M."/>
            <person name="Hilliou F."/>
            <person name="Klute M."/>
            <person name="Malik S.-B."/>
            <person name="Pightling A."/>
            <person name="Rachubinski R."/>
            <person name="Salas D."/>
            <person name="Schlacht A."/>
            <person name="Suga H."/>
            <person name="Archibald J."/>
            <person name="Ball S.G."/>
            <person name="Clark G."/>
            <person name="Dacks J."/>
            <person name="Van Der Giezen M."/>
            <person name="Tsaousis A."/>
            <person name="Roger A."/>
        </authorList>
    </citation>
    <scope>NUCLEOTIDE SEQUENCE [LARGE SCALE GENOMIC DNA]</scope>
    <source>
        <strain evidence="7">ATCC 50177 / NandII</strain>
        <strain evidence="6">NandII</strain>
    </source>
</reference>
<protein>
    <submittedName>
        <fullName evidence="5 6">Ferredoxin</fullName>
    </submittedName>
</protein>
<dbReference type="Gene3D" id="3.10.20.30">
    <property type="match status" value="1"/>
</dbReference>
<dbReference type="PANTHER" id="PTHR23426">
    <property type="entry name" value="FERREDOXIN/ADRENODOXIN"/>
    <property type="match status" value="1"/>
</dbReference>
<dbReference type="GO" id="GO:0051537">
    <property type="term" value="F:2 iron, 2 sulfur cluster binding"/>
    <property type="evidence" value="ECO:0007669"/>
    <property type="project" value="UniProtKB-KW"/>
</dbReference>
<evidence type="ECO:0000313" key="6">
    <source>
        <dbReference type="EMBL" id="OAO17976.1"/>
    </source>
</evidence>
<proteinExistence type="evidence at transcript level"/>
<dbReference type="GO" id="GO:0005739">
    <property type="term" value="C:mitochondrion"/>
    <property type="evidence" value="ECO:0007669"/>
    <property type="project" value="TreeGrafter"/>
</dbReference>
<evidence type="ECO:0000256" key="3">
    <source>
        <dbReference type="ARBA" id="ARBA00023004"/>
    </source>
</evidence>
<dbReference type="OrthoDB" id="268593at2759"/>
<dbReference type="PANTHER" id="PTHR23426:SF67">
    <property type="entry name" value="2FE-2S FERREDOXIN-TYPE DOMAIN-CONTAINING PROTEIN"/>
    <property type="match status" value="1"/>
</dbReference>
<dbReference type="SUPFAM" id="SSF54292">
    <property type="entry name" value="2Fe-2S ferredoxin-like"/>
    <property type="match status" value="1"/>
</dbReference>
<dbReference type="InterPro" id="IPR001055">
    <property type="entry name" value="Adrenodoxin-like"/>
</dbReference>
<keyword evidence="1" id="KW-0001">2Fe-2S</keyword>
<evidence type="ECO:0000313" key="5">
    <source>
        <dbReference type="EMBL" id="AFL03354.1"/>
    </source>
</evidence>
<dbReference type="InterPro" id="IPR012675">
    <property type="entry name" value="Beta-grasp_dom_sf"/>
</dbReference>
<dbReference type="GO" id="GO:0140647">
    <property type="term" value="P:P450-containing electron transport chain"/>
    <property type="evidence" value="ECO:0007669"/>
    <property type="project" value="InterPro"/>
</dbReference>
<dbReference type="GO" id="GO:0009055">
    <property type="term" value="F:electron transfer activity"/>
    <property type="evidence" value="ECO:0007669"/>
    <property type="project" value="TreeGrafter"/>
</dbReference>
<keyword evidence="2" id="KW-0479">Metal-binding</keyword>
<accession>I3WER2</accession>
<dbReference type="InterPro" id="IPR036010">
    <property type="entry name" value="2Fe-2S_ferredoxin-like_sf"/>
</dbReference>
<name>I3WER2_BLAHN</name>
<gene>
    <name evidence="6" type="ORF">AV274_0309</name>
</gene>
<dbReference type="EMBL" id="JN399208">
    <property type="protein sequence ID" value="AFL03354.1"/>
    <property type="molecule type" value="mRNA"/>
</dbReference>
<dbReference type="AlphaFoldDB" id="I3WER2"/>
<keyword evidence="7" id="KW-1185">Reference proteome</keyword>
<evidence type="ECO:0000256" key="2">
    <source>
        <dbReference type="ARBA" id="ARBA00022723"/>
    </source>
</evidence>
<dbReference type="Proteomes" id="UP000078348">
    <property type="component" value="Unassembled WGS sequence"/>
</dbReference>
<evidence type="ECO:0000256" key="1">
    <source>
        <dbReference type="ARBA" id="ARBA00022714"/>
    </source>
</evidence>
<organism evidence="5">
    <name type="scientific">Blastocystis sp. subtype 1 (strain ATCC 50177 / NandII)</name>
    <dbReference type="NCBI Taxonomy" id="478820"/>
    <lineage>
        <taxon>Eukaryota</taxon>
        <taxon>Sar</taxon>
        <taxon>Stramenopiles</taxon>
        <taxon>Bigyra</taxon>
        <taxon>Opalozoa</taxon>
        <taxon>Opalinata</taxon>
        <taxon>Blastocystidae</taxon>
        <taxon>Blastocystis</taxon>
    </lineage>
</organism>
<reference evidence="5" key="1">
    <citation type="journal article" date="2012" name="Proc. Natl. Acad. Sci. U.S.A.">
        <title>Evolution of Fe/S cluster biogenesis in the anaerobic parasite Blastocystis.</title>
        <authorList>
            <person name="Tsaousis A.D."/>
            <person name="Ollagnier de Choudens S."/>
            <person name="Gentekaki E."/>
            <person name="Long S."/>
            <person name="Gaston D."/>
            <person name="Stechmann A."/>
            <person name="Vinella D."/>
            <person name="Py B."/>
            <person name="Fontecave M."/>
            <person name="Barras F."/>
            <person name="Lukes J."/>
            <person name="Roger A.J."/>
        </authorList>
    </citation>
    <scope>NUCLEOTIDE SEQUENCE</scope>
    <source>
        <strain evidence="5">NandII</strain>
    </source>
</reference>
<sequence>MLALRRLTPCVSKATNAVAARFISWTGKAADNTIDITFITPEGESKPVKARIGDTLLETAEAYKLPLCGDCHGNGLPRAVKRTEGWTEETFGEGPSCSFCHVVLSRELSEVVPKPCAEEETFIEKIPIGKTERSRLACQISVTKEMNGGVVFIPHHVPNELL</sequence>
<evidence type="ECO:0000256" key="4">
    <source>
        <dbReference type="ARBA" id="ARBA00023014"/>
    </source>
</evidence>
<keyword evidence="4" id="KW-0411">Iron-sulfur</keyword>
<keyword evidence="3" id="KW-0408">Iron</keyword>
<dbReference type="GO" id="GO:0046872">
    <property type="term" value="F:metal ion binding"/>
    <property type="evidence" value="ECO:0007669"/>
    <property type="project" value="UniProtKB-KW"/>
</dbReference>